<keyword evidence="6" id="KW-0411">Iron-sulfur</keyword>
<evidence type="ECO:0000256" key="6">
    <source>
        <dbReference type="ARBA" id="ARBA00023014"/>
    </source>
</evidence>
<organism evidence="8 9">
    <name type="scientific">Chloracidobacterium validum</name>
    <dbReference type="NCBI Taxonomy" id="2821543"/>
    <lineage>
        <taxon>Bacteria</taxon>
        <taxon>Pseudomonadati</taxon>
        <taxon>Acidobacteriota</taxon>
        <taxon>Terriglobia</taxon>
        <taxon>Terriglobales</taxon>
        <taxon>Acidobacteriaceae</taxon>
        <taxon>Chloracidobacterium</taxon>
    </lineage>
</organism>
<feature type="domain" description="Radical SAM core" evidence="7">
    <location>
        <begin position="23"/>
        <end position="263"/>
    </location>
</feature>
<dbReference type="InterPro" id="IPR040084">
    <property type="entry name" value="GTPase_Obg"/>
</dbReference>
<dbReference type="SFLD" id="SFLDG01083">
    <property type="entry name" value="Uncharacterised_Radical_SAM_Su"/>
    <property type="match status" value="1"/>
</dbReference>
<gene>
    <name evidence="8" type="ORF">J8C06_10530</name>
</gene>
<keyword evidence="3" id="KW-0949">S-adenosyl-L-methionine</keyword>
<accession>A0ABX8B716</accession>
<keyword evidence="9" id="KW-1185">Reference proteome</keyword>
<evidence type="ECO:0000256" key="5">
    <source>
        <dbReference type="ARBA" id="ARBA00023004"/>
    </source>
</evidence>
<dbReference type="InterPro" id="IPR013785">
    <property type="entry name" value="Aldolase_TIM"/>
</dbReference>
<evidence type="ECO:0000256" key="2">
    <source>
        <dbReference type="ARBA" id="ARBA00022485"/>
    </source>
</evidence>
<dbReference type="EMBL" id="CP072648">
    <property type="protein sequence ID" value="QUW02756.1"/>
    <property type="molecule type" value="Genomic_DNA"/>
</dbReference>
<dbReference type="PANTHER" id="PTHR43787:SF11">
    <property type="entry name" value="UPF0026 PROTEIN SLR1464"/>
    <property type="match status" value="1"/>
</dbReference>
<evidence type="ECO:0000256" key="3">
    <source>
        <dbReference type="ARBA" id="ARBA00022691"/>
    </source>
</evidence>
<reference evidence="8 9" key="1">
    <citation type="submission" date="2021-03" db="EMBL/GenBank/DDBJ databases">
        <title>Genomic and phenotypic characterization of Chloracidobacterium isolates provides evidence for multiple species.</title>
        <authorList>
            <person name="Saini M.K."/>
            <person name="Costas A.M.G."/>
            <person name="Tank M."/>
            <person name="Bryant D.A."/>
        </authorList>
    </citation>
    <scope>NUCLEOTIDE SEQUENCE [LARGE SCALE GENOMIC DNA]</scope>
    <source>
        <strain evidence="8 9">BV2-C</strain>
    </source>
</reference>
<dbReference type="Pfam" id="PF04055">
    <property type="entry name" value="Radical_SAM"/>
    <property type="match status" value="1"/>
</dbReference>
<sequence>MAKDVAHDIDPATQLHLTYVYGPVPSRRLGLSLGVNPLPVETKVCNFDCPYCECGWTVSDRPAGRLPSVAVLGEQLRAKLSQCRAQGHRLDAITFAGNGEPTLHPRFHDIIELACHLRDEYAPTAKVAVLTNATRLRQPDVRAGLQRADIRQFKLDAGTEAMFRRVDRPFGQLTLARIVDDMCTFDAPKMLQSMFFRGVSHGAPLDNTTPEEVEAWLAHVKRIQPTEVHLYSLDRTPAEPTLEKVSTAELEAIAERVRGLGIPALVF</sequence>
<keyword evidence="5" id="KW-0408">Iron</keyword>
<dbReference type="RefSeq" id="WP_211428647.1">
    <property type="nucleotide sequence ID" value="NZ_CP072648.1"/>
</dbReference>
<dbReference type="SUPFAM" id="SSF102114">
    <property type="entry name" value="Radical SAM enzymes"/>
    <property type="match status" value="1"/>
</dbReference>
<evidence type="ECO:0000313" key="9">
    <source>
        <dbReference type="Proteomes" id="UP000676506"/>
    </source>
</evidence>
<dbReference type="InterPro" id="IPR007197">
    <property type="entry name" value="rSAM"/>
</dbReference>
<dbReference type="Gene3D" id="3.20.20.70">
    <property type="entry name" value="Aldolase class I"/>
    <property type="match status" value="1"/>
</dbReference>
<protein>
    <submittedName>
        <fullName evidence="8">Radical SAM protein</fullName>
    </submittedName>
</protein>
<dbReference type="InterPro" id="IPR058240">
    <property type="entry name" value="rSAM_sf"/>
</dbReference>
<dbReference type="SFLD" id="SFLDS00029">
    <property type="entry name" value="Radical_SAM"/>
    <property type="match status" value="1"/>
</dbReference>
<keyword evidence="2" id="KW-0004">4Fe-4S</keyword>
<name>A0ABX8B716_9BACT</name>
<dbReference type="CDD" id="cd01335">
    <property type="entry name" value="Radical_SAM"/>
    <property type="match status" value="1"/>
</dbReference>
<evidence type="ECO:0000256" key="1">
    <source>
        <dbReference type="ARBA" id="ARBA00001966"/>
    </source>
</evidence>
<evidence type="ECO:0000256" key="4">
    <source>
        <dbReference type="ARBA" id="ARBA00022723"/>
    </source>
</evidence>
<evidence type="ECO:0000313" key="8">
    <source>
        <dbReference type="EMBL" id="QUW02756.1"/>
    </source>
</evidence>
<comment type="cofactor">
    <cofactor evidence="1">
        <name>[4Fe-4S] cluster</name>
        <dbReference type="ChEBI" id="CHEBI:49883"/>
    </cofactor>
</comment>
<proteinExistence type="predicted"/>
<keyword evidence="4" id="KW-0479">Metal-binding</keyword>
<evidence type="ECO:0000259" key="7">
    <source>
        <dbReference type="PROSITE" id="PS51918"/>
    </source>
</evidence>
<dbReference type="Proteomes" id="UP000676506">
    <property type="component" value="Chromosome 1"/>
</dbReference>
<dbReference type="PANTHER" id="PTHR43787">
    <property type="entry name" value="FEMO COFACTOR BIOSYNTHESIS PROTEIN NIFB-RELATED"/>
    <property type="match status" value="1"/>
</dbReference>
<dbReference type="PROSITE" id="PS51918">
    <property type="entry name" value="RADICAL_SAM"/>
    <property type="match status" value="1"/>
</dbReference>